<dbReference type="EMBL" id="JAPWDV010000001">
    <property type="protein sequence ID" value="KAJ6224154.1"/>
    <property type="molecule type" value="Genomic_DNA"/>
</dbReference>
<keyword evidence="3" id="KW-1185">Reference proteome</keyword>
<dbReference type="CDD" id="cd00118">
    <property type="entry name" value="LysM"/>
    <property type="match status" value="1"/>
</dbReference>
<dbReference type="SMART" id="SM00257">
    <property type="entry name" value="LysM"/>
    <property type="match status" value="1"/>
</dbReference>
<name>A0A9Q0RRT7_BLOTA</name>
<evidence type="ECO:0000313" key="3">
    <source>
        <dbReference type="Proteomes" id="UP001142055"/>
    </source>
</evidence>
<dbReference type="Gene3D" id="3.10.350.10">
    <property type="entry name" value="LysM domain"/>
    <property type="match status" value="1"/>
</dbReference>
<reference evidence="2" key="1">
    <citation type="submission" date="2022-12" db="EMBL/GenBank/DDBJ databases">
        <title>Genome assemblies of Blomia tropicalis.</title>
        <authorList>
            <person name="Cui Y."/>
        </authorList>
    </citation>
    <scope>NUCLEOTIDE SEQUENCE</scope>
    <source>
        <tissue evidence="2">Adult mites</tissue>
    </source>
</reference>
<protein>
    <recommendedName>
        <fullName evidence="1">LysM domain-containing protein</fullName>
    </recommendedName>
</protein>
<gene>
    <name evidence="2" type="ORF">RDWZM_002699</name>
</gene>
<accession>A0A9Q0RRT7</accession>
<dbReference type="Pfam" id="PF01476">
    <property type="entry name" value="LysM"/>
    <property type="match status" value="1"/>
</dbReference>
<dbReference type="AlphaFoldDB" id="A0A9Q0RRT7"/>
<dbReference type="SUPFAM" id="SSF54106">
    <property type="entry name" value="LysM domain"/>
    <property type="match status" value="1"/>
</dbReference>
<feature type="domain" description="LysM" evidence="1">
    <location>
        <begin position="169"/>
        <end position="213"/>
    </location>
</feature>
<organism evidence="2 3">
    <name type="scientific">Blomia tropicalis</name>
    <name type="common">Mite</name>
    <dbReference type="NCBI Taxonomy" id="40697"/>
    <lineage>
        <taxon>Eukaryota</taxon>
        <taxon>Metazoa</taxon>
        <taxon>Ecdysozoa</taxon>
        <taxon>Arthropoda</taxon>
        <taxon>Chelicerata</taxon>
        <taxon>Arachnida</taxon>
        <taxon>Acari</taxon>
        <taxon>Acariformes</taxon>
        <taxon>Sarcoptiformes</taxon>
        <taxon>Astigmata</taxon>
        <taxon>Glycyphagoidea</taxon>
        <taxon>Echimyopodidae</taxon>
        <taxon>Blomia</taxon>
    </lineage>
</organism>
<evidence type="ECO:0000313" key="2">
    <source>
        <dbReference type="EMBL" id="KAJ6224154.1"/>
    </source>
</evidence>
<sequence length="220" mass="25131">MISTDTNRFFNWSTGLLSQTKGFQHRTLKSVSDESLNRDLLAEDFNLVNQSSSSSSLPMKHKLRKKSLSLSEQLFILDDHDSSCAETSETSNDSIINLKKQLSIQSCRNNNINKKVNELLISIMDDTDDFDQFEYFDDDQVYKETTAPIGFKGKRTLSFHDNVHLVDGQIYTVMKSTETLRSIAARFGTTPSEIKSMNRLSRDYVFVGQILLIPLIEKRN</sequence>
<dbReference type="PROSITE" id="PS51782">
    <property type="entry name" value="LYSM"/>
    <property type="match status" value="1"/>
</dbReference>
<proteinExistence type="predicted"/>
<dbReference type="Proteomes" id="UP001142055">
    <property type="component" value="Chromosome 1"/>
</dbReference>
<comment type="caution">
    <text evidence="2">The sequence shown here is derived from an EMBL/GenBank/DDBJ whole genome shotgun (WGS) entry which is preliminary data.</text>
</comment>
<evidence type="ECO:0000259" key="1">
    <source>
        <dbReference type="PROSITE" id="PS51782"/>
    </source>
</evidence>
<dbReference type="InterPro" id="IPR018392">
    <property type="entry name" value="LysM"/>
</dbReference>
<dbReference type="InterPro" id="IPR036779">
    <property type="entry name" value="LysM_dom_sf"/>
</dbReference>